<keyword evidence="2" id="KW-0378">Hydrolase</keyword>
<evidence type="ECO:0000259" key="4">
    <source>
        <dbReference type="PROSITE" id="PS51192"/>
    </source>
</evidence>
<dbReference type="EMBL" id="LR026968">
    <property type="protein sequence ID" value="VBB82142.1"/>
    <property type="molecule type" value="Genomic_DNA"/>
</dbReference>
<dbReference type="SUPFAM" id="SSF52540">
    <property type="entry name" value="P-loop containing nucleoside triphosphate hydrolases"/>
    <property type="match status" value="1"/>
</dbReference>
<dbReference type="PROSITE" id="PS51192">
    <property type="entry name" value="HELICASE_ATP_BIND_1"/>
    <property type="match status" value="1"/>
</dbReference>
<dbReference type="CDD" id="cd18008">
    <property type="entry name" value="DEXDc_SHPRH-like"/>
    <property type="match status" value="1"/>
</dbReference>
<gene>
    <name evidence="5" type="ORF">PODCO_510533</name>
</gene>
<dbReference type="InterPro" id="IPR000330">
    <property type="entry name" value="SNF2_N"/>
</dbReference>
<evidence type="ECO:0000256" key="2">
    <source>
        <dbReference type="ARBA" id="ARBA00022801"/>
    </source>
</evidence>
<dbReference type="PANTHER" id="PTHR45626">
    <property type="entry name" value="TRANSCRIPTION TERMINATION FACTOR 2-RELATED"/>
    <property type="match status" value="1"/>
</dbReference>
<proteinExistence type="predicted"/>
<dbReference type="Gene3D" id="3.40.50.10810">
    <property type="entry name" value="Tandem AAA-ATPase domain"/>
    <property type="match status" value="1"/>
</dbReference>
<evidence type="ECO:0000313" key="6">
    <source>
        <dbReference type="Proteomes" id="UP000280685"/>
    </source>
</evidence>
<evidence type="ECO:0000313" key="5">
    <source>
        <dbReference type="EMBL" id="VBB82142.1"/>
    </source>
</evidence>
<dbReference type="InterPro" id="IPR038718">
    <property type="entry name" value="SNF2-like_sf"/>
</dbReference>
<dbReference type="Proteomes" id="UP000280685">
    <property type="component" value="Chromosome 5"/>
</dbReference>
<dbReference type="InterPro" id="IPR027417">
    <property type="entry name" value="P-loop_NTPase"/>
</dbReference>
<keyword evidence="3" id="KW-0067">ATP-binding</keyword>
<sequence length="376" mass="41414">MRICAPEMPLPSSSSSFHHLLVLPAVIVAHRPLRHVKPGVITHYKYHGPDRRLDPSNLPSVVISTYGTVSTETTRAKSILRQIHWYRIVLDEAHIIRNWSTKQFRAMNSLSSHIRWCMTGTPVQNGVGNIGSLVRFLRVPVMGDVANFRKHILDKTKLTSLESSSHDFDNLRLLLSSICLRRNTSVLQLPGVKYECRRPHFSAVEKEAHTKLILACQKAIDRSDLGNPNKAVAFQKGLGLESSKAVLESLLRLRLFCDRGLALGPPKGGLPSTLVEALSLLQQKGISRCGDCGNNKMAAGMEGTHLTNCHALVCSECPIKFHDELLESHSSSGVGGTCPFCGGLHEGKGTNVKAQQASQARRIASDLHQFLTQIMM</sequence>
<reference evidence="5" key="1">
    <citation type="submission" date="2018-02" db="EMBL/GenBank/DDBJ databases">
        <authorList>
            <person name="Silar P."/>
        </authorList>
    </citation>
    <scope>NUCLEOTIDE SEQUENCE [LARGE SCALE GENOMIC DNA]</scope>
    <source>
        <strain evidence="5">T</strain>
    </source>
</reference>
<dbReference type="PANTHER" id="PTHR45626:SF52">
    <property type="entry name" value="SINGLE-STRANDED DNA-DEPENDENT ATPASE (EUROFUNG)"/>
    <property type="match status" value="1"/>
</dbReference>
<dbReference type="InterPro" id="IPR050628">
    <property type="entry name" value="SNF2_RAD54_helicase_TF"/>
</dbReference>
<organism evidence="5 6">
    <name type="scientific">Podospora comata</name>
    <dbReference type="NCBI Taxonomy" id="48703"/>
    <lineage>
        <taxon>Eukaryota</taxon>
        <taxon>Fungi</taxon>
        <taxon>Dikarya</taxon>
        <taxon>Ascomycota</taxon>
        <taxon>Pezizomycotina</taxon>
        <taxon>Sordariomycetes</taxon>
        <taxon>Sordariomycetidae</taxon>
        <taxon>Sordariales</taxon>
        <taxon>Podosporaceae</taxon>
        <taxon>Podospora</taxon>
    </lineage>
</organism>
<keyword evidence="6" id="KW-1185">Reference proteome</keyword>
<evidence type="ECO:0000256" key="1">
    <source>
        <dbReference type="ARBA" id="ARBA00022741"/>
    </source>
</evidence>
<evidence type="ECO:0000256" key="3">
    <source>
        <dbReference type="ARBA" id="ARBA00022840"/>
    </source>
</evidence>
<dbReference type="InterPro" id="IPR014001">
    <property type="entry name" value="Helicase_ATP-bd"/>
</dbReference>
<protein>
    <recommendedName>
        <fullName evidence="4">Helicase ATP-binding domain-containing protein</fullName>
    </recommendedName>
</protein>
<dbReference type="Pfam" id="PF00176">
    <property type="entry name" value="SNF2-rel_dom"/>
    <property type="match status" value="1"/>
</dbReference>
<accession>A0ABY6SFB0</accession>
<keyword evidence="1" id="KW-0547">Nucleotide-binding</keyword>
<name>A0ABY6SFB0_PODCO</name>
<feature type="domain" description="Helicase ATP-binding" evidence="4">
    <location>
        <begin position="43"/>
        <end position="140"/>
    </location>
</feature>